<dbReference type="CDD" id="cd13120">
    <property type="entry name" value="BF2867_like_N"/>
    <property type="match status" value="1"/>
</dbReference>
<comment type="caution">
    <text evidence="2">The sequence shown here is derived from an EMBL/GenBank/DDBJ whole genome shotgun (WGS) entry which is preliminary data.</text>
</comment>
<gene>
    <name evidence="2" type="ORF">ACM15_24980</name>
</gene>
<dbReference type="RefSeq" id="WP_048317868.1">
    <property type="nucleotide sequence ID" value="NZ_CAOXUN010000065.1"/>
</dbReference>
<evidence type="ECO:0008006" key="4">
    <source>
        <dbReference type="Google" id="ProtNLM"/>
    </source>
</evidence>
<organism evidence="2 3">
    <name type="scientific">Parabacteroides goldsteinii</name>
    <dbReference type="NCBI Taxonomy" id="328812"/>
    <lineage>
        <taxon>Bacteria</taxon>
        <taxon>Pseudomonadati</taxon>
        <taxon>Bacteroidota</taxon>
        <taxon>Bacteroidia</taxon>
        <taxon>Bacteroidales</taxon>
        <taxon>Tannerellaceae</taxon>
        <taxon>Parabacteroides</taxon>
    </lineage>
</organism>
<reference evidence="2 3" key="1">
    <citation type="submission" date="2015-06" db="EMBL/GenBank/DDBJ databases">
        <title>Draft Genome Sequence of Parabacteroides goldsteinii with Putative Novel Metallo-Beta-Lactamases Isolated from a Blood Culture from a Human Patient.</title>
        <authorList>
            <person name="Krogh T.J."/>
            <person name="Agergaard C.N."/>
            <person name="Moller-Jensen J."/>
            <person name="Justesen U.S."/>
        </authorList>
    </citation>
    <scope>NUCLEOTIDE SEQUENCE [LARGE SCALE GENOMIC DNA]</scope>
    <source>
        <strain evidence="2 3">910340</strain>
    </source>
</reference>
<feature type="chain" id="PRO_5005268727" description="Fimbrillin family protein" evidence="1">
    <location>
        <begin position="22"/>
        <end position="341"/>
    </location>
</feature>
<evidence type="ECO:0000313" key="2">
    <source>
        <dbReference type="EMBL" id="KMM30979.1"/>
    </source>
</evidence>
<evidence type="ECO:0000256" key="1">
    <source>
        <dbReference type="SAM" id="SignalP"/>
    </source>
</evidence>
<dbReference type="PROSITE" id="PS51257">
    <property type="entry name" value="PROKAR_LIPOPROTEIN"/>
    <property type="match status" value="1"/>
</dbReference>
<sequence length="341" mass="35572">MKKSLVSMAALALIMASCSNDEENVIDNGEVANAVPVQISQKVSGVETKAAVTVGSDMTAVILMADGDNPAFTPFTPRTENVLTGEQNNTLANDAARANVSNTQFKASTTAGEIELTPTLYYPVSSASTKAYILGVSPKGVVNGTTVTFSDVDGLQDVMYATKVNAGTSGSPESSIELNFTHETTQLTFDAKLDNADLSKTEWAGKDVSVKTITIQKAKLPESLTFSTGEINWTAEKSISVLGCNTALTAKTCAPSVPVMVAPATNILVDLELSVGGQIKVYNNLPVKKDGGENLVTVKGKSHLVTFTITAPTAAAGAEKVTTSAKVTDWEPGEKGSVTVK</sequence>
<dbReference type="EMBL" id="LFJV01000129">
    <property type="protein sequence ID" value="KMM30979.1"/>
    <property type="molecule type" value="Genomic_DNA"/>
</dbReference>
<feature type="signal peptide" evidence="1">
    <location>
        <begin position="1"/>
        <end position="21"/>
    </location>
</feature>
<dbReference type="Proteomes" id="UP000036166">
    <property type="component" value="Unassembled WGS sequence"/>
</dbReference>
<dbReference type="AlphaFoldDB" id="A0A0J6CFU9"/>
<proteinExistence type="predicted"/>
<evidence type="ECO:0000313" key="3">
    <source>
        <dbReference type="Proteomes" id="UP000036166"/>
    </source>
</evidence>
<keyword evidence="1" id="KW-0732">Signal</keyword>
<protein>
    <recommendedName>
        <fullName evidence="4">Fimbrillin family protein</fullName>
    </recommendedName>
</protein>
<accession>A0A0J6CFU9</accession>
<name>A0A0J6CFU9_9BACT</name>
<dbReference type="PATRIC" id="fig|328812.4.peg.913"/>